<dbReference type="Proteomes" id="UP001430172">
    <property type="component" value="Unassembled WGS sequence"/>
</dbReference>
<sequence length="611" mass="67581">MSQPPADPGGRPDPSSRPDAAGPLVLGPLLRYVDETSATVWVRTSHATTVTVRRAGRSWSVPTFGVHGSHYALVVCDGLEPGSDEPYEVLLDAEQVWPQPGAAPSRIRTLDPDRLPHFAFGSCRTMGTHDAKGVRLHGVDALRSLGVTLRDVPDAGRPDLLVLLGDQVYADSTPHPELEKFIRARRDLSQPPHEEIKDYAEYDELYRLTWDEPVIRWLLSTVPSSMIFDDHDIRDDWNTSWSWRRDMRATTWWQERIASGLASYWVHQHLGNLSPAELAEEELYARVLAHAASGAPDELDLTADLDALAARADAEPETYRWSHTRELGDCLLVVLDSRAARDLQPDRRSMLDATEMRWLDDTLRGGYRHIFVGTSLPFLLPPGLHDFEAIDEVVAQGAYGRRAAHAAEHVRRVVDLEHWAAFNAGFEEVVEMVADLARGRRGPAPETVTFLSGDVHNSYFAEVTDAEAHGFTSRVVQAVCSPLRNPMPRGVRVAVSMLTRSLVRPMRFLASRSRRVPDPRYPWTVTEGPWFDNNVALCRVTPGGLELTWVTGMVDGDDHDHPWLREVYSVSVPSAAVAAGAPGAAAPEAALGDDPGSRPGGPRRRDPAEVA</sequence>
<evidence type="ECO:0000259" key="2">
    <source>
        <dbReference type="Pfam" id="PF09423"/>
    </source>
</evidence>
<dbReference type="Gene3D" id="3.60.21.70">
    <property type="entry name" value="PhoD-like phosphatase"/>
    <property type="match status" value="1"/>
</dbReference>
<dbReference type="InterPro" id="IPR029052">
    <property type="entry name" value="Metallo-depent_PP-like"/>
</dbReference>
<dbReference type="EMBL" id="JAFDVD010000022">
    <property type="protein sequence ID" value="MBM6402223.1"/>
    <property type="molecule type" value="Genomic_DNA"/>
</dbReference>
<feature type="compositionally biased region" description="Low complexity" evidence="1">
    <location>
        <begin position="579"/>
        <end position="594"/>
    </location>
</feature>
<accession>A0ABS2CRY2</accession>
<dbReference type="PANTHER" id="PTHR37031">
    <property type="entry name" value="METALLOPHOSPHATASE BINDING DOMAIN PROTEIN"/>
    <property type="match status" value="1"/>
</dbReference>
<evidence type="ECO:0000259" key="3">
    <source>
        <dbReference type="Pfam" id="PF25077"/>
    </source>
</evidence>
<name>A0ABS2CRY2_9MICO</name>
<gene>
    <name evidence="4" type="ORF">JQN70_17645</name>
</gene>
<dbReference type="RefSeq" id="WP_204132690.1">
    <property type="nucleotide sequence ID" value="NZ_JAFDVD010000022.1"/>
</dbReference>
<dbReference type="Pfam" id="PF09423">
    <property type="entry name" value="PhoD"/>
    <property type="match status" value="1"/>
</dbReference>
<dbReference type="Pfam" id="PF25077">
    <property type="entry name" value="DUF7800"/>
    <property type="match status" value="1"/>
</dbReference>
<feature type="region of interest" description="Disordered" evidence="1">
    <location>
        <begin position="579"/>
        <end position="611"/>
    </location>
</feature>
<comment type="caution">
    <text evidence="4">The sequence shown here is derived from an EMBL/GenBank/DDBJ whole genome shotgun (WGS) entry which is preliminary data.</text>
</comment>
<keyword evidence="5" id="KW-1185">Reference proteome</keyword>
<dbReference type="CDD" id="cd07389">
    <property type="entry name" value="MPP_PhoD"/>
    <property type="match status" value="1"/>
</dbReference>
<dbReference type="PANTHER" id="PTHR37031:SF2">
    <property type="entry name" value="PHOD-LIKE PHOSPHATASE METALLOPHOSPHATASE DOMAIN-CONTAINING PROTEIN"/>
    <property type="match status" value="1"/>
</dbReference>
<reference evidence="4" key="1">
    <citation type="submission" date="2021-02" db="EMBL/GenBank/DDBJ databases">
        <title>Phycicoccus sp. MQZ13P-5T, whole genome shotgun sequence.</title>
        <authorList>
            <person name="Tuo L."/>
        </authorList>
    </citation>
    <scope>NUCLEOTIDE SEQUENCE</scope>
    <source>
        <strain evidence="4">MQZ13P-5</strain>
    </source>
</reference>
<dbReference type="InterPro" id="IPR056702">
    <property type="entry name" value="DUF7800"/>
</dbReference>
<dbReference type="InterPro" id="IPR038607">
    <property type="entry name" value="PhoD-like_sf"/>
</dbReference>
<dbReference type="InterPro" id="IPR018946">
    <property type="entry name" value="PhoD-like_MPP"/>
</dbReference>
<feature type="region of interest" description="Disordered" evidence="1">
    <location>
        <begin position="1"/>
        <end position="22"/>
    </location>
</feature>
<evidence type="ECO:0000256" key="1">
    <source>
        <dbReference type="SAM" id="MobiDB-lite"/>
    </source>
</evidence>
<organism evidence="4 5">
    <name type="scientific">Phycicoccus sonneratiae</name>
    <dbReference type="NCBI Taxonomy" id="2807628"/>
    <lineage>
        <taxon>Bacteria</taxon>
        <taxon>Bacillati</taxon>
        <taxon>Actinomycetota</taxon>
        <taxon>Actinomycetes</taxon>
        <taxon>Micrococcales</taxon>
        <taxon>Intrasporangiaceae</taxon>
        <taxon>Phycicoccus</taxon>
    </lineage>
</organism>
<feature type="domain" description="PhoD-like phosphatase metallophosphatase" evidence="2">
    <location>
        <begin position="157"/>
        <end position="485"/>
    </location>
</feature>
<dbReference type="SUPFAM" id="SSF56300">
    <property type="entry name" value="Metallo-dependent phosphatases"/>
    <property type="match status" value="1"/>
</dbReference>
<feature type="domain" description="DUF7800" evidence="3">
    <location>
        <begin position="23"/>
        <end position="103"/>
    </location>
</feature>
<proteinExistence type="predicted"/>
<protein>
    <submittedName>
        <fullName evidence="4">Alkaline phosphatase family protein</fullName>
    </submittedName>
</protein>
<evidence type="ECO:0000313" key="5">
    <source>
        <dbReference type="Proteomes" id="UP001430172"/>
    </source>
</evidence>
<evidence type="ECO:0000313" key="4">
    <source>
        <dbReference type="EMBL" id="MBM6402223.1"/>
    </source>
</evidence>